<organism evidence="1 2">
    <name type="scientific">Suillus placidus</name>
    <dbReference type="NCBI Taxonomy" id="48579"/>
    <lineage>
        <taxon>Eukaryota</taxon>
        <taxon>Fungi</taxon>
        <taxon>Dikarya</taxon>
        <taxon>Basidiomycota</taxon>
        <taxon>Agaricomycotina</taxon>
        <taxon>Agaricomycetes</taxon>
        <taxon>Agaricomycetidae</taxon>
        <taxon>Boletales</taxon>
        <taxon>Suillineae</taxon>
        <taxon>Suillaceae</taxon>
        <taxon>Suillus</taxon>
    </lineage>
</organism>
<name>A0A9P6ZZ68_9AGAM</name>
<evidence type="ECO:0000313" key="1">
    <source>
        <dbReference type="EMBL" id="KAG1779271.1"/>
    </source>
</evidence>
<comment type="caution">
    <text evidence="1">The sequence shown here is derived from an EMBL/GenBank/DDBJ whole genome shotgun (WGS) entry which is preliminary data.</text>
</comment>
<evidence type="ECO:0000313" key="2">
    <source>
        <dbReference type="Proteomes" id="UP000714275"/>
    </source>
</evidence>
<proteinExistence type="predicted"/>
<gene>
    <name evidence="1" type="ORF">EV702DRAFT_966302</name>
</gene>
<evidence type="ECO:0008006" key="3">
    <source>
        <dbReference type="Google" id="ProtNLM"/>
    </source>
</evidence>
<dbReference type="OrthoDB" id="6604875at2759"/>
<reference evidence="1" key="1">
    <citation type="journal article" date="2020" name="New Phytol.">
        <title>Comparative genomics reveals dynamic genome evolution in host specialist ectomycorrhizal fungi.</title>
        <authorList>
            <person name="Lofgren L.A."/>
            <person name="Nguyen N.H."/>
            <person name="Vilgalys R."/>
            <person name="Ruytinx J."/>
            <person name="Liao H.L."/>
            <person name="Branco S."/>
            <person name="Kuo A."/>
            <person name="LaButti K."/>
            <person name="Lipzen A."/>
            <person name="Andreopoulos W."/>
            <person name="Pangilinan J."/>
            <person name="Riley R."/>
            <person name="Hundley H."/>
            <person name="Na H."/>
            <person name="Barry K."/>
            <person name="Grigoriev I.V."/>
            <person name="Stajich J.E."/>
            <person name="Kennedy P.G."/>
        </authorList>
    </citation>
    <scope>NUCLEOTIDE SEQUENCE</scope>
    <source>
        <strain evidence="1">DOB743</strain>
    </source>
</reference>
<dbReference type="EMBL" id="JABBWD010000012">
    <property type="protein sequence ID" value="KAG1779271.1"/>
    <property type="molecule type" value="Genomic_DNA"/>
</dbReference>
<protein>
    <recommendedName>
        <fullName evidence="3">DUF4536 domain-containing protein</fullName>
    </recommendedName>
</protein>
<dbReference type="AlphaFoldDB" id="A0A9P6ZZ68"/>
<dbReference type="Proteomes" id="UP000714275">
    <property type="component" value="Unassembled WGS sequence"/>
</dbReference>
<keyword evidence="2" id="KW-1185">Reference proteome</keyword>
<sequence length="88" mass="9592">MVEERYARRLPPAAAACCQVYLSNDQKPSSALIRKVTKCITCRIIGSGTFAATSIFALRMARPSAPGSIVGKRIMGGLGLWEFVRDIF</sequence>
<accession>A0A9P6ZZ68</accession>